<dbReference type="SUPFAM" id="SSF51294">
    <property type="entry name" value="Hedgehog/intein (Hint) domain"/>
    <property type="match status" value="1"/>
</dbReference>
<dbReference type="Pfam" id="PF13403">
    <property type="entry name" value="Hint_2"/>
    <property type="match status" value="1"/>
</dbReference>
<evidence type="ECO:0000313" key="3">
    <source>
        <dbReference type="Proteomes" id="UP000319555"/>
    </source>
</evidence>
<dbReference type="Proteomes" id="UP000319555">
    <property type="component" value="Unassembled WGS sequence"/>
</dbReference>
<protein>
    <submittedName>
        <fullName evidence="2">Hint domain-containing protein</fullName>
    </submittedName>
</protein>
<dbReference type="RefSeq" id="WP_142634917.1">
    <property type="nucleotide sequence ID" value="NZ_CANMQC010000001.1"/>
</dbReference>
<evidence type="ECO:0000313" key="2">
    <source>
        <dbReference type="EMBL" id="SMO50381.1"/>
    </source>
</evidence>
<keyword evidence="3" id="KW-1185">Reference proteome</keyword>
<sequence>MAPTNVIVNGTFNSGSANWSGTDIEADHTEGAYLGNGSSNRVAEMDGNASQVTVMEQTFTLDDPKSGELSLDSALRTASNSNAGSEGFTVEILDSNGVVIASMTVLPTANSFSTFTMQVDFPSAGDYTLRLTELGLNDSLGAIVDNIELLVCFCQGTLIETELGERPVETLREGDLVLTRSGLKPVRWIGQRHLSATDLAINPNLNPVRIAKSALGDGLPKQDLLVSRQHRMQISSAVAQRMFGSPDVLVAAIKLSELTGIEIDNSLDQVVYYHLLFDNHEIVFANGAPSESLLLTDTSLASVTAQAREEIQMIFPNLLEAKNTMPSYPIPENRLQKRLVERLRKNQKSPLESQVM</sequence>
<dbReference type="Gene3D" id="2.60.120.260">
    <property type="entry name" value="Galactose-binding domain-like"/>
    <property type="match status" value="1"/>
</dbReference>
<proteinExistence type="predicted"/>
<name>A0A521BUN1_9RHOB</name>
<dbReference type="AlphaFoldDB" id="A0A521BUN1"/>
<reference evidence="2 3" key="1">
    <citation type="submission" date="2017-05" db="EMBL/GenBank/DDBJ databases">
        <authorList>
            <person name="Varghese N."/>
            <person name="Submissions S."/>
        </authorList>
    </citation>
    <scope>NUCLEOTIDE SEQUENCE [LARGE SCALE GENOMIC DNA]</scope>
    <source>
        <strain evidence="2 3">DSM 28009</strain>
    </source>
</reference>
<feature type="domain" description="Hedgehog/Intein (Hint)" evidence="1">
    <location>
        <begin position="151"/>
        <end position="296"/>
    </location>
</feature>
<dbReference type="InterPro" id="IPR036844">
    <property type="entry name" value="Hint_dom_sf"/>
</dbReference>
<accession>A0A521BUN1</accession>
<dbReference type="EMBL" id="FXTE01000001">
    <property type="protein sequence ID" value="SMO50381.1"/>
    <property type="molecule type" value="Genomic_DNA"/>
</dbReference>
<organism evidence="2 3">
    <name type="scientific">Ruegeria faecimaris</name>
    <dbReference type="NCBI Taxonomy" id="686389"/>
    <lineage>
        <taxon>Bacteria</taxon>
        <taxon>Pseudomonadati</taxon>
        <taxon>Pseudomonadota</taxon>
        <taxon>Alphaproteobacteria</taxon>
        <taxon>Rhodobacterales</taxon>
        <taxon>Roseobacteraceae</taxon>
        <taxon>Ruegeria</taxon>
    </lineage>
</organism>
<dbReference type="OrthoDB" id="6305173at2"/>
<evidence type="ECO:0000259" key="1">
    <source>
        <dbReference type="Pfam" id="PF13403"/>
    </source>
</evidence>
<dbReference type="InterPro" id="IPR028992">
    <property type="entry name" value="Hedgehog/Intein_dom"/>
</dbReference>
<gene>
    <name evidence="2" type="ORF">SAMN06265380_1011181</name>
</gene>